<gene>
    <name evidence="1" type="ORF">PDLFYP31_00226</name>
</gene>
<dbReference type="AlphaFoldDB" id="A0A6N3CYW6"/>
<protein>
    <submittedName>
        <fullName evidence="1">Uncharacterized protein</fullName>
    </submittedName>
</protein>
<dbReference type="EMBL" id="CACRUW010000012">
    <property type="protein sequence ID" value="VYU20328.1"/>
    <property type="molecule type" value="Genomic_DNA"/>
</dbReference>
<proteinExistence type="predicted"/>
<accession>A0A6N3CYW6</accession>
<name>A0A6N3CYW6_PARDI</name>
<sequence length="69" mass="7779">MQAVKVQINFSEWEKVGDFISEMNVDEDMVAYAIDNTTIVIATAGECSMAYAKAQLETWFNDPIIETIK</sequence>
<dbReference type="RefSeq" id="WP_032580100.1">
    <property type="nucleotide sequence ID" value="NZ_CACRUW010000012.1"/>
</dbReference>
<reference evidence="1" key="1">
    <citation type="submission" date="2019-11" db="EMBL/GenBank/DDBJ databases">
        <authorList>
            <person name="Feng L."/>
        </authorList>
    </citation>
    <scope>NUCLEOTIDE SEQUENCE</scope>
    <source>
        <strain evidence="1">PdistasonisLFYP31</strain>
    </source>
</reference>
<organism evidence="1">
    <name type="scientific">Parabacteroides distasonis</name>
    <dbReference type="NCBI Taxonomy" id="823"/>
    <lineage>
        <taxon>Bacteria</taxon>
        <taxon>Pseudomonadati</taxon>
        <taxon>Bacteroidota</taxon>
        <taxon>Bacteroidia</taxon>
        <taxon>Bacteroidales</taxon>
        <taxon>Tannerellaceae</taxon>
        <taxon>Parabacteroides</taxon>
    </lineage>
</organism>
<evidence type="ECO:0000313" key="1">
    <source>
        <dbReference type="EMBL" id="VYU20328.1"/>
    </source>
</evidence>